<gene>
    <name evidence="2" type="ORF">MFIFM68171_05762</name>
</gene>
<reference evidence="2 3" key="1">
    <citation type="submission" date="2024-09" db="EMBL/GenBank/DDBJ databases">
        <title>Itraconazole resistance in Madurella fahalii resulting from another homologue of gene encoding cytochrome P450 14-alpha sterol demethylase (CYP51).</title>
        <authorList>
            <person name="Yoshioka I."/>
            <person name="Fahal A.H."/>
            <person name="Kaneko S."/>
            <person name="Yaguchi T."/>
        </authorList>
    </citation>
    <scope>NUCLEOTIDE SEQUENCE [LARGE SCALE GENOMIC DNA]</scope>
    <source>
        <strain evidence="2 3">IFM 68171</strain>
    </source>
</reference>
<evidence type="ECO:0000259" key="1">
    <source>
        <dbReference type="Pfam" id="PF12708"/>
    </source>
</evidence>
<feature type="domain" description="Rhamnogalacturonase A/B/Epimerase-like pectate lyase" evidence="1">
    <location>
        <begin position="328"/>
        <end position="383"/>
    </location>
</feature>
<dbReference type="InterPro" id="IPR024535">
    <property type="entry name" value="RHGA/B-epi-like_pectate_lyase"/>
</dbReference>
<dbReference type="Pfam" id="PF12708">
    <property type="entry name" value="Pect-lyase_RHGA_epim"/>
    <property type="match status" value="2"/>
</dbReference>
<dbReference type="SUPFAM" id="SSF51126">
    <property type="entry name" value="Pectin lyase-like"/>
    <property type="match status" value="2"/>
</dbReference>
<dbReference type="InterPro" id="IPR039279">
    <property type="entry name" value="QRT3-like"/>
</dbReference>
<evidence type="ECO:0000313" key="3">
    <source>
        <dbReference type="Proteomes" id="UP001628179"/>
    </source>
</evidence>
<feature type="domain" description="Rhamnogalacturonase A/B/Epimerase-like pectate lyase" evidence="1">
    <location>
        <begin position="7"/>
        <end position="189"/>
    </location>
</feature>
<proteinExistence type="predicted"/>
<dbReference type="RefSeq" id="XP_070917283.1">
    <property type="nucleotide sequence ID" value="XM_071061182.1"/>
</dbReference>
<dbReference type="Gene3D" id="2.160.20.10">
    <property type="entry name" value="Single-stranded right-handed beta-helix, Pectin lyase-like"/>
    <property type="match status" value="2"/>
</dbReference>
<comment type="caution">
    <text evidence="2">The sequence shown here is derived from an EMBL/GenBank/DDBJ whole genome shotgun (WGS) entry which is preliminary data.</text>
</comment>
<dbReference type="InterPro" id="IPR012334">
    <property type="entry name" value="Pectin_lyas_fold"/>
</dbReference>
<keyword evidence="2" id="KW-0378">Hydrolase</keyword>
<evidence type="ECO:0000313" key="2">
    <source>
        <dbReference type="EMBL" id="GAB1315552.1"/>
    </source>
</evidence>
<dbReference type="PANTHER" id="PTHR33928">
    <property type="entry name" value="POLYGALACTURONASE QRT3"/>
    <property type="match status" value="1"/>
</dbReference>
<protein>
    <submittedName>
        <fullName evidence="2">Family 55 glycoside hydrolase</fullName>
    </submittedName>
</protein>
<keyword evidence="3" id="KW-1185">Reference proteome</keyword>
<dbReference type="GeneID" id="98176505"/>
<sequence>MRNSGMFGATGQPAVVYFPAGEYLVSSTIRSDVGTLIMGDPTNLPNLKAAATFNDTYLLIGHGQHHSGLVGFFHGIKNWVLDSSLVPSATSITLLEWTVSQNNLLSNVAFNMPLGAQGHIGLATPGIGSALIMNDLQFTGGEIGVLFTATQYHLKSLHFKNVRTGVRLASVLQATAQGLTLEGCEVGIDASSGSGMLNLIDCTASNTTTVVAAADSDTVAGSLVLENVVVDDSAVATVKTNSAILLQGSTPDNTAWIRANIYPPSNSSSPDNPIPSPTFCAGQLIPVSRPEALTNPLTKAYHTRSPPTYASYPLSKITNIKSVSAHPVHGNGIHDDTASLQAIVTAAAASGNILYFPHGIYRLTDTFTLPPGSRLVGEAWTQLSAAGAKFADADHPRPMIQVGRRGAEERGVAHMSDFLLTVAEVLPGAVLVEVNMAGEAPGDVGFWNVHMRIGGARGTAVQCARPEGCLAARLMVHLRRGSGSYWENTWGWTADHQLDVIGPPAGGEVEVYPGTGAGWLVGATEGTWILGAGVEHNVLYQVNIHKAENVFIGLQQGEAAYWQGAGNKLLAPEPWADSLLPSDPDYDWCGAEDVQCCMGLYQLITESRNINIYSSGFWNFVAGPDRTMCTDDCQDSAALYESNSKLYVYGLSTVNNKNLILEKAGNTTTPVATRVNNAFASLDGYSRQRR</sequence>
<dbReference type="GO" id="GO:0016787">
    <property type="term" value="F:hydrolase activity"/>
    <property type="evidence" value="ECO:0007669"/>
    <property type="project" value="UniProtKB-KW"/>
</dbReference>
<dbReference type="Proteomes" id="UP001628179">
    <property type="component" value="Unassembled WGS sequence"/>
</dbReference>
<dbReference type="CDD" id="cd23668">
    <property type="entry name" value="GH55_beta13glucanase-like"/>
    <property type="match status" value="1"/>
</dbReference>
<name>A0ABQ0GCS9_9PEZI</name>
<accession>A0ABQ0GCS9</accession>
<dbReference type="InterPro" id="IPR011050">
    <property type="entry name" value="Pectin_lyase_fold/virulence"/>
</dbReference>
<dbReference type="EMBL" id="BAAFSV010000003">
    <property type="protein sequence ID" value="GAB1315552.1"/>
    <property type="molecule type" value="Genomic_DNA"/>
</dbReference>
<organism evidence="2 3">
    <name type="scientific">Madurella fahalii</name>
    <dbReference type="NCBI Taxonomy" id="1157608"/>
    <lineage>
        <taxon>Eukaryota</taxon>
        <taxon>Fungi</taxon>
        <taxon>Dikarya</taxon>
        <taxon>Ascomycota</taxon>
        <taxon>Pezizomycotina</taxon>
        <taxon>Sordariomycetes</taxon>
        <taxon>Sordariomycetidae</taxon>
        <taxon>Sordariales</taxon>
        <taxon>Sordariales incertae sedis</taxon>
        <taxon>Madurella</taxon>
    </lineage>
</organism>
<dbReference type="PANTHER" id="PTHR33928:SF2">
    <property type="entry name" value="PECTATE LYASE SUPERFAMILY PROTEIN DOMAIN-CONTAINING PROTEIN-RELATED"/>
    <property type="match status" value="1"/>
</dbReference>